<dbReference type="Pfam" id="PF05258">
    <property type="entry name" value="DciA"/>
    <property type="match status" value="1"/>
</dbReference>
<protein>
    <submittedName>
        <fullName evidence="1">DUF721 domain-containing protein</fullName>
    </submittedName>
</protein>
<evidence type="ECO:0000313" key="1">
    <source>
        <dbReference type="EMBL" id="MDO7019966.1"/>
    </source>
</evidence>
<comment type="caution">
    <text evidence="1">The sequence shown here is derived from an EMBL/GenBank/DDBJ whole genome shotgun (WGS) entry which is preliminary data.</text>
</comment>
<organism evidence="1 2">
    <name type="scientific">Brachyspira innocens</name>
    <dbReference type="NCBI Taxonomy" id="13264"/>
    <lineage>
        <taxon>Bacteria</taxon>
        <taxon>Pseudomonadati</taxon>
        <taxon>Spirochaetota</taxon>
        <taxon>Spirochaetia</taxon>
        <taxon>Brachyspirales</taxon>
        <taxon>Brachyspiraceae</taxon>
        <taxon>Brachyspira</taxon>
    </lineage>
</organism>
<accession>A0ABT8YWH5</accession>
<dbReference type="PANTHER" id="PTHR36456:SF1">
    <property type="entry name" value="UPF0232 PROTEIN SCO3875"/>
    <property type="match status" value="1"/>
</dbReference>
<keyword evidence="2" id="KW-1185">Reference proteome</keyword>
<gene>
    <name evidence="1" type="ORF">Q5M86_04185</name>
</gene>
<dbReference type="PANTHER" id="PTHR36456">
    <property type="entry name" value="UPF0232 PROTEIN SCO3875"/>
    <property type="match status" value="1"/>
</dbReference>
<reference evidence="1" key="1">
    <citation type="submission" date="2023-07" db="EMBL/GenBank/DDBJ databases">
        <title>Mucosal microbiota of week-old chicken and adult hens.</title>
        <authorList>
            <person name="Volf J."/>
            <person name="Karasova D."/>
            <person name="Crhanova M."/>
            <person name="Faldynova M."/>
            <person name="Prikrylova H."/>
            <person name="Zeman M."/>
            <person name="Babak V."/>
            <person name="Rajova J."/>
            <person name="Rychlik I."/>
        </authorList>
    </citation>
    <scope>NUCLEOTIDE SEQUENCE</scope>
    <source>
        <strain evidence="1">ET902</strain>
    </source>
</reference>
<sequence>MHTIKNTLEEYSDNKLYQNINLASYIKISQKWNDIMGEVLSKICYPLFFRNAVLTIAVRDSVWANEIFMNRANIFKNIKKETNIEVAELKTRIGEINNKAAENSNNKSDIRKEPTKEHKEWMDKIIKEANIKDEKMKEMFYNILKYEDEDD</sequence>
<dbReference type="Proteomes" id="UP001175147">
    <property type="component" value="Unassembled WGS sequence"/>
</dbReference>
<dbReference type="EMBL" id="JAUPBM010000035">
    <property type="protein sequence ID" value="MDO7019966.1"/>
    <property type="molecule type" value="Genomic_DNA"/>
</dbReference>
<dbReference type="RefSeq" id="WP_304384228.1">
    <property type="nucleotide sequence ID" value="NZ_JAUPBL010000005.1"/>
</dbReference>
<dbReference type="InterPro" id="IPR007922">
    <property type="entry name" value="DciA-like"/>
</dbReference>
<name>A0ABT8YWH5_9SPIR</name>
<proteinExistence type="predicted"/>
<evidence type="ECO:0000313" key="2">
    <source>
        <dbReference type="Proteomes" id="UP001175147"/>
    </source>
</evidence>